<name>A0A834EYF4_9CHIR</name>
<proteinExistence type="predicted"/>
<evidence type="ECO:0000259" key="3">
    <source>
        <dbReference type="Pfam" id="PF14915"/>
    </source>
</evidence>
<reference evidence="4 5" key="1">
    <citation type="journal article" date="2020" name="Nature">
        <title>Six reference-quality genomes reveal evolution of bat adaptations.</title>
        <authorList>
            <person name="Jebb D."/>
            <person name="Huang Z."/>
            <person name="Pippel M."/>
            <person name="Hughes G.M."/>
            <person name="Lavrichenko K."/>
            <person name="Devanna P."/>
            <person name="Winkler S."/>
            <person name="Jermiin L.S."/>
            <person name="Skirmuntt E.C."/>
            <person name="Katzourakis A."/>
            <person name="Burkitt-Gray L."/>
            <person name="Ray D.A."/>
            <person name="Sullivan K.A.M."/>
            <person name="Roscito J.G."/>
            <person name="Kirilenko B.M."/>
            <person name="Davalos L.M."/>
            <person name="Corthals A.P."/>
            <person name="Power M.L."/>
            <person name="Jones G."/>
            <person name="Ransome R.D."/>
            <person name="Dechmann D.K.N."/>
            <person name="Locatelli A.G."/>
            <person name="Puechmaille S.J."/>
            <person name="Fedrigo O."/>
            <person name="Jarvis E.D."/>
            <person name="Hiller M."/>
            <person name="Vernes S.C."/>
            <person name="Myers E.W."/>
            <person name="Teeling E.C."/>
        </authorList>
    </citation>
    <scope>NUCLEOTIDE SEQUENCE [LARGE SCALE GENOMIC DNA]</scope>
    <source>
        <strain evidence="4">Bat1K_MPI-CBG_1</strain>
    </source>
</reference>
<evidence type="ECO:0000313" key="5">
    <source>
        <dbReference type="Proteomes" id="UP000664940"/>
    </source>
</evidence>
<protein>
    <recommendedName>
        <fullName evidence="3">CCDC144C-like coiled-coil domain-containing protein</fullName>
    </recommendedName>
</protein>
<dbReference type="EMBL" id="JABVXQ010000001">
    <property type="protein sequence ID" value="KAF6131122.1"/>
    <property type="molecule type" value="Genomic_DNA"/>
</dbReference>
<dbReference type="PANTHER" id="PTHR24147:SF53">
    <property type="entry name" value="ANKYRIN REPEAT DOMAIN 26"/>
    <property type="match status" value="1"/>
</dbReference>
<gene>
    <name evidence="4" type="ORF">HJG60_008011</name>
</gene>
<comment type="caution">
    <text evidence="4">The sequence shown here is derived from an EMBL/GenBank/DDBJ whole genome shotgun (WGS) entry which is preliminary data.</text>
</comment>
<dbReference type="Proteomes" id="UP000664940">
    <property type="component" value="Unassembled WGS sequence"/>
</dbReference>
<dbReference type="InterPro" id="IPR039497">
    <property type="entry name" value="CC144C-like_CC_dom"/>
</dbReference>
<evidence type="ECO:0000256" key="2">
    <source>
        <dbReference type="SAM" id="MobiDB-lite"/>
    </source>
</evidence>
<dbReference type="InterPro" id="IPR050657">
    <property type="entry name" value="Ankyrin_repeat_domain"/>
</dbReference>
<organism evidence="4 5">
    <name type="scientific">Phyllostomus discolor</name>
    <name type="common">pale spear-nosed bat</name>
    <dbReference type="NCBI Taxonomy" id="89673"/>
    <lineage>
        <taxon>Eukaryota</taxon>
        <taxon>Metazoa</taxon>
        <taxon>Chordata</taxon>
        <taxon>Craniata</taxon>
        <taxon>Vertebrata</taxon>
        <taxon>Euteleostomi</taxon>
        <taxon>Mammalia</taxon>
        <taxon>Eutheria</taxon>
        <taxon>Laurasiatheria</taxon>
        <taxon>Chiroptera</taxon>
        <taxon>Yangochiroptera</taxon>
        <taxon>Phyllostomidae</taxon>
        <taxon>Phyllostominae</taxon>
        <taxon>Phyllostomus</taxon>
    </lineage>
</organism>
<dbReference type="PANTHER" id="PTHR24147">
    <property type="entry name" value="ANKYRIN REPEAT DOMAIN 36-RELATED"/>
    <property type="match status" value="1"/>
</dbReference>
<feature type="region of interest" description="Disordered" evidence="2">
    <location>
        <begin position="38"/>
        <end position="91"/>
    </location>
</feature>
<sequence length="211" mass="24158">MKVINKDGFTPLTLAVSDNTEEMVEFFVRETVRIKQLESNHQQTSVYKTEGRPESLSESSRSLVDKKSEDDSLRSLSSKPNMDDSWPTAEDEDFDFGTKKAINPHLAKLLAGFPRFPKMATVRQLHQELTGTLENQSVSEASLQTTSHSHMNLEDEALDIRKKLDQNTSQNDDCTTKLVTVSSKCLNLDKKINVFNRSQYLWKHYKRNMNN</sequence>
<accession>A0A834EYF4</accession>
<feature type="compositionally biased region" description="Basic and acidic residues" evidence="2">
    <location>
        <begin position="63"/>
        <end position="73"/>
    </location>
</feature>
<evidence type="ECO:0000313" key="4">
    <source>
        <dbReference type="EMBL" id="KAF6131122.1"/>
    </source>
</evidence>
<evidence type="ECO:0000256" key="1">
    <source>
        <dbReference type="ARBA" id="ARBA00023054"/>
    </source>
</evidence>
<feature type="domain" description="CCDC144C-like coiled-coil" evidence="3">
    <location>
        <begin position="120"/>
        <end position="169"/>
    </location>
</feature>
<dbReference type="Pfam" id="PF14915">
    <property type="entry name" value="CCDC144C"/>
    <property type="match status" value="1"/>
</dbReference>
<dbReference type="AlphaFoldDB" id="A0A834EYF4"/>
<keyword evidence="1" id="KW-0175">Coiled coil</keyword>